<evidence type="ECO:0000313" key="2">
    <source>
        <dbReference type="EMBL" id="AAU15563.1"/>
    </source>
</evidence>
<dbReference type="EMBL" id="CP000001">
    <property type="protein sequence ID" value="AAU15563.1"/>
    <property type="molecule type" value="Genomic_DNA"/>
</dbReference>
<dbReference type="AlphaFoldDB" id="Q631Y3"/>
<gene>
    <name evidence="2" type="ordered locus">BCE33L4712</name>
</gene>
<dbReference type="Proteomes" id="UP000002612">
    <property type="component" value="Chromosome"/>
</dbReference>
<proteinExistence type="predicted"/>
<evidence type="ECO:0000313" key="3">
    <source>
        <dbReference type="Proteomes" id="UP000002612"/>
    </source>
</evidence>
<dbReference type="KEGG" id="bcz:BCE33L4712"/>
<protein>
    <submittedName>
        <fullName evidence="2">Uncharacterized protein</fullName>
    </submittedName>
</protein>
<organism evidence="2 3">
    <name type="scientific">Bacillus cereus (strain ZK / E33L)</name>
    <dbReference type="NCBI Taxonomy" id="288681"/>
    <lineage>
        <taxon>Bacteria</taxon>
        <taxon>Bacillati</taxon>
        <taxon>Bacillota</taxon>
        <taxon>Bacilli</taxon>
        <taxon>Bacillales</taxon>
        <taxon>Bacillaceae</taxon>
        <taxon>Bacillus</taxon>
        <taxon>Bacillus cereus group</taxon>
    </lineage>
</organism>
<reference evidence="3" key="1">
    <citation type="journal article" date="2006" name="J. Bacteriol.">
        <title>Pathogenomic sequence analysis of Bacillus cereus and Bacillus thuringiensis isolates closely related to Bacillus anthracis.</title>
        <authorList>
            <person name="Han C.S."/>
            <person name="Xie G."/>
            <person name="Challacombe J.F."/>
            <person name="Altherr M.R."/>
            <person name="Bhotika S.S."/>
            <person name="Brown N."/>
            <person name="Bruce D."/>
            <person name="Campbell C.S."/>
            <person name="Campbell M.L."/>
            <person name="Chen J."/>
            <person name="Chertkov O."/>
            <person name="Cleland C."/>
            <person name="Dimitrijevic M."/>
            <person name="Doggett N.A."/>
            <person name="Fawcett J.J."/>
            <person name="Glavina T."/>
            <person name="Goodwin L.A."/>
            <person name="Green L.D."/>
            <person name="Hill K.K."/>
            <person name="Hitchcock P."/>
            <person name="Jackson P.J."/>
            <person name="Keim P."/>
            <person name="Kewalramani A.R."/>
            <person name="Longmire J."/>
            <person name="Lucas S."/>
            <person name="Malfatti S."/>
            <person name="McMurry K."/>
            <person name="Meincke L.J."/>
            <person name="Misra M."/>
            <person name="Moseman B.L."/>
            <person name="Mundt M."/>
            <person name="Munk A.C."/>
            <person name="Okinaka R.T."/>
            <person name="Parson-Quintana B."/>
            <person name="Reilly L.P."/>
            <person name="Richardson P."/>
            <person name="Robinson D.L."/>
            <person name="Rubin E."/>
            <person name="Saunders E."/>
            <person name="Tapia R."/>
            <person name="Tesmer J.G."/>
            <person name="Thayer N."/>
            <person name="Thompson L.S."/>
            <person name="Tice H."/>
            <person name="Ticknor L.O."/>
            <person name="Wills P.L."/>
            <person name="Brettin T.S."/>
            <person name="Gilna P."/>
        </authorList>
    </citation>
    <scope>NUCLEOTIDE SEQUENCE [LARGE SCALE GENOMIC DNA]</scope>
    <source>
        <strain evidence="3">ZK / E33L</strain>
    </source>
</reference>
<evidence type="ECO:0000256" key="1">
    <source>
        <dbReference type="SAM" id="Phobius"/>
    </source>
</evidence>
<keyword evidence="1" id="KW-1133">Transmembrane helix</keyword>
<sequence length="60" mass="6826">MMRVVHRSHYFYYLNVLHIQTTKNLSALEKQKGLYAYITTLSLSLISQSICFAGIGTIST</sequence>
<name>Q631Y3_BACCZ</name>
<accession>Q631Y3</accession>
<feature type="transmembrane region" description="Helical" evidence="1">
    <location>
        <begin position="34"/>
        <end position="58"/>
    </location>
</feature>
<keyword evidence="1" id="KW-0812">Transmembrane</keyword>
<keyword evidence="1" id="KW-0472">Membrane</keyword>